<organism evidence="3 4">
    <name type="scientific">Thermogemmata fonticola</name>
    <dbReference type="NCBI Taxonomy" id="2755323"/>
    <lineage>
        <taxon>Bacteria</taxon>
        <taxon>Pseudomonadati</taxon>
        <taxon>Planctomycetota</taxon>
        <taxon>Planctomycetia</taxon>
        <taxon>Gemmatales</taxon>
        <taxon>Gemmataceae</taxon>
        <taxon>Thermogemmata</taxon>
    </lineage>
</organism>
<sequence length="313" mass="34795">MSLEFSCPQCSGTLEVDESMIGTVIRCGDCGTLMRVPSTPYGIAERVRDESGRASPPSGSSGDGPPAELSPIPSTGSAPPPRPRPEAGAPWPPPPPASPGRSVAFWALIVISGLIVGSCLCCCGILAVLPEPDWQIYTNPEGWFQVELPAPPRSQLRPPAFLPGVNNPRVEGCNLDKYGEDYRVISWNVQPLQRLVRTDEALMQRALEDLQGQLRGERIVEGPRLVPGQPHLTYELHWYDKGNRLHIARLVLAGERFYLLLVQSRYFWAEPDPERVERFFQSFRVLRLRAQDPLPPDLPVPQRPKQKDNRGKK</sequence>
<evidence type="ECO:0000256" key="1">
    <source>
        <dbReference type="SAM" id="MobiDB-lite"/>
    </source>
</evidence>
<protein>
    <submittedName>
        <fullName evidence="3">Uncharacterized protein</fullName>
    </submittedName>
</protein>
<feature type="region of interest" description="Disordered" evidence="1">
    <location>
        <begin position="292"/>
        <end position="313"/>
    </location>
</feature>
<keyword evidence="2" id="KW-0472">Membrane</keyword>
<proteinExistence type="predicted"/>
<feature type="compositionally biased region" description="Pro residues" evidence="1">
    <location>
        <begin position="293"/>
        <end position="302"/>
    </location>
</feature>
<gene>
    <name evidence="3" type="ORF">H0921_15610</name>
</gene>
<feature type="region of interest" description="Disordered" evidence="1">
    <location>
        <begin position="47"/>
        <end position="95"/>
    </location>
</feature>
<keyword evidence="2" id="KW-1133">Transmembrane helix</keyword>
<dbReference type="EMBL" id="JACEFB010000016">
    <property type="protein sequence ID" value="MBA2227585.1"/>
    <property type="molecule type" value="Genomic_DNA"/>
</dbReference>
<dbReference type="RefSeq" id="WP_194539451.1">
    <property type="nucleotide sequence ID" value="NZ_JACEFB010000016.1"/>
</dbReference>
<evidence type="ECO:0000313" key="4">
    <source>
        <dbReference type="Proteomes" id="UP000542342"/>
    </source>
</evidence>
<dbReference type="Proteomes" id="UP000542342">
    <property type="component" value="Unassembled WGS sequence"/>
</dbReference>
<comment type="caution">
    <text evidence="3">The sequence shown here is derived from an EMBL/GenBank/DDBJ whole genome shotgun (WGS) entry which is preliminary data.</text>
</comment>
<reference evidence="3 4" key="1">
    <citation type="submission" date="2020-07" db="EMBL/GenBank/DDBJ databases">
        <title>Thermogemmata thermophila gen. nov., sp. nov., a novel moderate thermophilic planctomycete from a Kamchatka hot spring.</title>
        <authorList>
            <person name="Elcheninov A.G."/>
            <person name="Podosokorskaya O.A."/>
            <person name="Kovaleva O.L."/>
            <person name="Novikov A."/>
            <person name="Bonch-Osmolovskaya E.A."/>
            <person name="Toshchakov S.V."/>
            <person name="Kublanov I.V."/>
        </authorList>
    </citation>
    <scope>NUCLEOTIDE SEQUENCE [LARGE SCALE GENOMIC DNA]</scope>
    <source>
        <strain evidence="3 4">2918</strain>
    </source>
</reference>
<keyword evidence="4" id="KW-1185">Reference proteome</keyword>
<name>A0A7V8VGF1_9BACT</name>
<accession>A0A7V8VGF1</accession>
<keyword evidence="2" id="KW-0812">Transmembrane</keyword>
<dbReference type="AlphaFoldDB" id="A0A7V8VGF1"/>
<feature type="compositionally biased region" description="Low complexity" evidence="1">
    <location>
        <begin position="53"/>
        <end position="77"/>
    </location>
</feature>
<feature type="transmembrane region" description="Helical" evidence="2">
    <location>
        <begin position="103"/>
        <end position="129"/>
    </location>
</feature>
<dbReference type="Gene3D" id="2.20.28.160">
    <property type="match status" value="1"/>
</dbReference>
<evidence type="ECO:0000256" key="2">
    <source>
        <dbReference type="SAM" id="Phobius"/>
    </source>
</evidence>
<evidence type="ECO:0000313" key="3">
    <source>
        <dbReference type="EMBL" id="MBA2227585.1"/>
    </source>
</evidence>